<protein>
    <recommendedName>
        <fullName evidence="12">Multidrug transporter</fullName>
    </recommendedName>
</protein>
<feature type="transmembrane region" description="Helical" evidence="9">
    <location>
        <begin position="43"/>
        <end position="62"/>
    </location>
</feature>
<dbReference type="AlphaFoldDB" id="A0A6S7CQI2"/>
<keyword evidence="4 9" id="KW-0812">Transmembrane</keyword>
<evidence type="ECO:0000313" key="10">
    <source>
        <dbReference type="EMBL" id="CAB3857224.1"/>
    </source>
</evidence>
<evidence type="ECO:0008006" key="12">
    <source>
        <dbReference type="Google" id="ProtNLM"/>
    </source>
</evidence>
<dbReference type="InterPro" id="IPR044669">
    <property type="entry name" value="YneE/VCCN1/2-like"/>
</dbReference>
<keyword evidence="2" id="KW-0813">Transport</keyword>
<name>A0A6S7CQI2_9BURK</name>
<comment type="subcellular location">
    <subcellularLocation>
        <location evidence="1">Cell membrane</location>
        <topology evidence="1">Multi-pass membrane protein</topology>
    </subcellularLocation>
</comment>
<evidence type="ECO:0000256" key="3">
    <source>
        <dbReference type="ARBA" id="ARBA00022475"/>
    </source>
</evidence>
<proteinExistence type="inferred from homology"/>
<evidence type="ECO:0000256" key="9">
    <source>
        <dbReference type="SAM" id="Phobius"/>
    </source>
</evidence>
<evidence type="ECO:0000256" key="6">
    <source>
        <dbReference type="ARBA" id="ARBA00023065"/>
    </source>
</evidence>
<dbReference type="EMBL" id="CADILG010000011">
    <property type="protein sequence ID" value="CAB3857224.1"/>
    <property type="molecule type" value="Genomic_DNA"/>
</dbReference>
<feature type="transmembrane region" description="Helical" evidence="9">
    <location>
        <begin position="266"/>
        <end position="283"/>
    </location>
</feature>
<dbReference type="PANTHER" id="PTHR33281:SF19">
    <property type="entry name" value="VOLTAGE-DEPENDENT ANION CHANNEL-FORMING PROTEIN YNEE"/>
    <property type="match status" value="1"/>
</dbReference>
<dbReference type="GO" id="GO:0005254">
    <property type="term" value="F:chloride channel activity"/>
    <property type="evidence" value="ECO:0007669"/>
    <property type="project" value="InterPro"/>
</dbReference>
<evidence type="ECO:0000256" key="7">
    <source>
        <dbReference type="ARBA" id="ARBA00023136"/>
    </source>
</evidence>
<keyword evidence="11" id="KW-1185">Reference proteome</keyword>
<dbReference type="PANTHER" id="PTHR33281">
    <property type="entry name" value="UPF0187 PROTEIN YNEE"/>
    <property type="match status" value="1"/>
</dbReference>
<dbReference type="RefSeq" id="WP_175206916.1">
    <property type="nucleotide sequence ID" value="NZ_CADILG010000011.1"/>
</dbReference>
<dbReference type="Proteomes" id="UP000494117">
    <property type="component" value="Unassembled WGS sequence"/>
</dbReference>
<comment type="similarity">
    <text evidence="8">Belongs to the anion channel-forming bestrophin (TC 1.A.46) family.</text>
</comment>
<keyword evidence="7 9" id="KW-0472">Membrane</keyword>
<keyword evidence="3" id="KW-1003">Cell membrane</keyword>
<evidence type="ECO:0000313" key="11">
    <source>
        <dbReference type="Proteomes" id="UP000494117"/>
    </source>
</evidence>
<feature type="transmembrane region" description="Helical" evidence="9">
    <location>
        <begin position="20"/>
        <end position="37"/>
    </location>
</feature>
<keyword evidence="5 9" id="KW-1133">Transmembrane helix</keyword>
<organism evidence="10 11">
    <name type="scientific">Achromobacter anxifer</name>
    <dbReference type="NCBI Taxonomy" id="1287737"/>
    <lineage>
        <taxon>Bacteria</taxon>
        <taxon>Pseudomonadati</taxon>
        <taxon>Pseudomonadota</taxon>
        <taxon>Betaproteobacteria</taxon>
        <taxon>Burkholderiales</taxon>
        <taxon>Alcaligenaceae</taxon>
        <taxon>Achromobacter</taxon>
    </lineage>
</organism>
<accession>A0A6S7CQI2</accession>
<reference evidence="10 11" key="1">
    <citation type="submission" date="2020-04" db="EMBL/GenBank/DDBJ databases">
        <authorList>
            <person name="De Canck E."/>
        </authorList>
    </citation>
    <scope>NUCLEOTIDE SEQUENCE [LARGE SCALE GENOMIC DNA]</scope>
    <source>
        <strain evidence="10 11">LMG 26858</strain>
    </source>
</reference>
<evidence type="ECO:0000256" key="4">
    <source>
        <dbReference type="ARBA" id="ARBA00022692"/>
    </source>
</evidence>
<keyword evidence="6" id="KW-0406">Ion transport</keyword>
<dbReference type="GO" id="GO:0005886">
    <property type="term" value="C:plasma membrane"/>
    <property type="evidence" value="ECO:0007669"/>
    <property type="project" value="UniProtKB-SubCell"/>
</dbReference>
<evidence type="ECO:0000256" key="5">
    <source>
        <dbReference type="ARBA" id="ARBA00022989"/>
    </source>
</evidence>
<feature type="transmembrane region" description="Helical" evidence="9">
    <location>
        <begin position="227"/>
        <end position="246"/>
    </location>
</feature>
<evidence type="ECO:0000256" key="8">
    <source>
        <dbReference type="ARBA" id="ARBA00034708"/>
    </source>
</evidence>
<dbReference type="Pfam" id="PF25539">
    <property type="entry name" value="Bestrophin_2"/>
    <property type="match status" value="1"/>
</dbReference>
<evidence type="ECO:0000256" key="2">
    <source>
        <dbReference type="ARBA" id="ARBA00022448"/>
    </source>
</evidence>
<sequence length="333" mass="37042">MHLGKSYRLGEFVIWTRRKIYALLALGLAPVLLHQFAGLTWLTLPLSVVSLLGTATTFVVGFKNVQTYARTVEAQKIWMSIVSASRYWGVICRSHAGDAERGAALVQRHLAWLTALRYQLREARVWETVATRPNAEYRKQYVIPERAESLESALSRYLPAQDIAALMQADDKAAQLLAMQGRAVRDLLDAGAITAAECAEFNSRIRELLDLQGQAERIKNFPYPRQYAIINTLFVRSFCVALPFGLTGQFAQLGQDLGGHMQSQMAWLAVPFSVIISWIYTSLEQVGESTENPFEGSANDVPISRLSAMIERELQQMAGNVTLPALPASIIVL</sequence>
<gene>
    <name evidence="10" type="ORF">LMG26858_02027</name>
</gene>
<evidence type="ECO:0000256" key="1">
    <source>
        <dbReference type="ARBA" id="ARBA00004651"/>
    </source>
</evidence>